<sequence length="124" mass="13736">VEFYEGEPICPGPRPSPELAVRSCDYYCRNDNGTYDIGNYVNGTKCEYDDAIIGICLQTEGRGDSVACHHPDDPDARSWKSIPIEVTRSAISSSPPTKKTRKPKTTRKPSVKRSTTSTPTQQKN</sequence>
<feature type="compositionally biased region" description="Basic residues" evidence="3">
    <location>
        <begin position="98"/>
        <end position="111"/>
    </location>
</feature>
<organism evidence="4">
    <name type="scientific">Hyalomma excavatum</name>
    <dbReference type="NCBI Taxonomy" id="257692"/>
    <lineage>
        <taxon>Eukaryota</taxon>
        <taxon>Metazoa</taxon>
        <taxon>Ecdysozoa</taxon>
        <taxon>Arthropoda</taxon>
        <taxon>Chelicerata</taxon>
        <taxon>Arachnida</taxon>
        <taxon>Acari</taxon>
        <taxon>Parasitiformes</taxon>
        <taxon>Ixodida</taxon>
        <taxon>Ixodoidea</taxon>
        <taxon>Ixodidae</taxon>
        <taxon>Hyalomminae</taxon>
        <taxon>Hyalomma</taxon>
    </lineage>
</organism>
<keyword evidence="2" id="KW-0964">Secreted</keyword>
<proteinExistence type="evidence at transcript level"/>
<feature type="non-terminal residue" evidence="4">
    <location>
        <position position="1"/>
    </location>
</feature>
<dbReference type="Pfam" id="PF07771">
    <property type="entry name" value="TSGP1"/>
    <property type="match status" value="1"/>
</dbReference>
<accession>A0A131XMY0</accession>
<evidence type="ECO:0000256" key="1">
    <source>
        <dbReference type="ARBA" id="ARBA00004613"/>
    </source>
</evidence>
<comment type="subcellular location">
    <subcellularLocation>
        <location evidence="1">Secreted</location>
    </subcellularLocation>
</comment>
<evidence type="ECO:0000256" key="3">
    <source>
        <dbReference type="SAM" id="MobiDB-lite"/>
    </source>
</evidence>
<feature type="compositionally biased region" description="Polar residues" evidence="3">
    <location>
        <begin position="114"/>
        <end position="124"/>
    </location>
</feature>
<dbReference type="GO" id="GO:0005576">
    <property type="term" value="C:extracellular region"/>
    <property type="evidence" value="ECO:0007669"/>
    <property type="project" value="UniProtKB-SubCell"/>
</dbReference>
<feature type="region of interest" description="Disordered" evidence="3">
    <location>
        <begin position="71"/>
        <end position="124"/>
    </location>
</feature>
<evidence type="ECO:0000313" key="4">
    <source>
        <dbReference type="EMBL" id="JAP67672.1"/>
    </source>
</evidence>
<reference evidence="4" key="1">
    <citation type="journal article" date="2017" name="Ticks Tick Borne Dis.">
        <title>An insight into the sialome of Hyalomma excavatum.</title>
        <authorList>
            <person name="Ribeiro J.M."/>
            <person name="Slovak M."/>
            <person name="Francischetti I.M."/>
        </authorList>
    </citation>
    <scope>NUCLEOTIDE SEQUENCE</scope>
    <source>
        <strain evidence="4">Samish</strain>
        <tissue evidence="4">Salivary glands</tissue>
    </source>
</reference>
<dbReference type="InterPro" id="IPR011694">
    <property type="entry name" value="Ixonnexin-like"/>
</dbReference>
<evidence type="ECO:0000256" key="2">
    <source>
        <dbReference type="ARBA" id="ARBA00022525"/>
    </source>
</evidence>
<dbReference type="EMBL" id="GEFH01000909">
    <property type="protein sequence ID" value="JAP67672.1"/>
    <property type="molecule type" value="mRNA"/>
</dbReference>
<dbReference type="AlphaFoldDB" id="A0A131XMY0"/>
<name>A0A131XMY0_9ACAR</name>
<protein>
    <submittedName>
        <fullName evidence="4">Putative secreted protein of the basic tail family</fullName>
    </submittedName>
</protein>